<dbReference type="AlphaFoldDB" id="A0A366LX28"/>
<proteinExistence type="predicted"/>
<comment type="caution">
    <text evidence="1">The sequence shown here is derived from an EMBL/GenBank/DDBJ whole genome shotgun (WGS) entry which is preliminary data.</text>
</comment>
<keyword evidence="2" id="KW-1185">Reference proteome</keyword>
<sequence>MTDTGHPPARGERPSHFRSAAYSQAALARITLSHIARDIADAARRLVPTTEDHYASDGDHIRAAADLLAQARQLLEYAVTYERAKGLDWDRIAAKIDDTGQDYAKAERDWRMHILGAWLNPEYAERAYITPDRLAQGLADLDQWTGSDEPAPVSGNLPPMTTAERAELIAQARALIEQAPPDDSPDARMFEIGLWRRTIELHEDLVAGSPDDTAARDALTEARARLRTLLT</sequence>
<evidence type="ECO:0000313" key="2">
    <source>
        <dbReference type="Proteomes" id="UP000253303"/>
    </source>
</evidence>
<reference evidence="1 2" key="1">
    <citation type="submission" date="2018-06" db="EMBL/GenBank/DDBJ databases">
        <title>Sphaerisporangium craniellae sp. nov., isolated from a marine sponge in the South China Sea.</title>
        <authorList>
            <person name="Li L."/>
        </authorList>
    </citation>
    <scope>NUCLEOTIDE SEQUENCE [LARGE SCALE GENOMIC DNA]</scope>
    <source>
        <strain evidence="1 2">LHW63015</strain>
    </source>
</reference>
<accession>A0A366LX28</accession>
<protein>
    <submittedName>
        <fullName evidence="1">Uncharacterized protein</fullName>
    </submittedName>
</protein>
<dbReference type="Proteomes" id="UP000253303">
    <property type="component" value="Unassembled WGS sequence"/>
</dbReference>
<dbReference type="EMBL" id="QMEY01000007">
    <property type="protein sequence ID" value="RBQ18526.1"/>
    <property type="molecule type" value="Genomic_DNA"/>
</dbReference>
<dbReference type="RefSeq" id="WP_113981999.1">
    <property type="nucleotide sequence ID" value="NZ_QMEY01000007.1"/>
</dbReference>
<evidence type="ECO:0000313" key="1">
    <source>
        <dbReference type="EMBL" id="RBQ18526.1"/>
    </source>
</evidence>
<name>A0A366LX28_9ACTN</name>
<gene>
    <name evidence="1" type="ORF">DP939_18665</name>
</gene>
<organism evidence="1 2">
    <name type="scientific">Spongiactinospora rosea</name>
    <dbReference type="NCBI Taxonomy" id="2248750"/>
    <lineage>
        <taxon>Bacteria</taxon>
        <taxon>Bacillati</taxon>
        <taxon>Actinomycetota</taxon>
        <taxon>Actinomycetes</taxon>
        <taxon>Streptosporangiales</taxon>
        <taxon>Streptosporangiaceae</taxon>
        <taxon>Spongiactinospora</taxon>
    </lineage>
</organism>